<comment type="caution">
    <text evidence="5">The sequence shown here is derived from an EMBL/GenBank/DDBJ whole genome shotgun (WGS) entry which is preliminary data.</text>
</comment>
<dbReference type="Proteomes" id="UP000543598">
    <property type="component" value="Unassembled WGS sequence"/>
</dbReference>
<dbReference type="SUPFAM" id="SSF53300">
    <property type="entry name" value="vWA-like"/>
    <property type="match status" value="1"/>
</dbReference>
<dbReference type="Gene3D" id="3.40.50.410">
    <property type="entry name" value="von Willebrand factor, type A domain"/>
    <property type="match status" value="1"/>
</dbReference>
<accession>A0A7Y2M2C4</accession>
<dbReference type="EMBL" id="JABEMB010000026">
    <property type="protein sequence ID" value="NNH04907.1"/>
    <property type="molecule type" value="Genomic_DNA"/>
</dbReference>
<dbReference type="AlphaFoldDB" id="A0A7Y2M2C4"/>
<feature type="region of interest" description="Disordered" evidence="1">
    <location>
        <begin position="1089"/>
        <end position="1123"/>
    </location>
</feature>
<sequence length="1157" mass="120571">MPRDRRSRRQPRRISALLAIGLLAAALTALPQTAPQAEAALPAQCGPPVAAGIACVQIYAGDYRSGATSIAPLAGARFGLFVQNPEASIDAFDGFVHPDVAAAAGNPALFICTSDPQGDCVFTVPIRPGATDSTGVPQTTRLWTAPLSPLDASFEYFANPFWQTGPLTPSATATLEVRHVFQTPPLYGQGPGRTGLYLAGQQWITDPGLQTNPTNNGMTGTVSEFQRRIASGGVWPMSRFNLDMPTQCGLNVAFIVDVSSSVASPQDFRVGLVNAMNVFVDALRGTPSQVALFTFGTDSPGNDPSGTRNFANTGLLPVGTQTEATTFKNRYANWPTGSWPTNYTNWDRGLAAAAAVNADLLDPTQFDLAVFLTDGNPTVYGPGATGASPSGFTRFREIGNGVASSNLLKLQGTRVLSVGVGAGVSFPGAEFNLRSVSGRDEYTGGNILEADYLIADDYAEAGAALRNLVLSSCAPSVSVIKRILPFGSVDPAQATIPSSQWQFTPSNLTAGTVTPNPGLTDLQTGGVAFDLSFTVDEGAVGLTISETDQPGFTPVPDLIRCRNITADGPEFVPAHDEDTNTFDVTGIGLQDAISCVVYNQGPPDVVDASVQVHKQWDVEGVVYQNGTQPDGLSAQLLLSGPQSITLSNQPWSQVRSGYNVGAGASPASANVTIAENIAVGQQFPGIDCSLAERRIRPGPVNLTDTGATAPATGNLLTGAPLAAGTNEWTVTNVVDCTTTLTLMKSVANGPLVGSPQFWQLDATPSPADGALAGPTGPSGATAEVTPRTVYQLVESIPSPAPDDRMFHYVQTDIRDPLLRDFPGASGSWNCHPVAGLRGNDISIGGSGAVVVPPGEHYECTAVNATSLLTVDKTVLPEGAAEPGSFEFELTAIPPIVVDDPNELRFPAGQEQTVVPNQQYSLAEIAQPDFQLTQLECVSDAGDAVPIADLVLAPGDTATCAAVNQLGSWTAVKSSDPPSGTSVAPGDVIRYTVTAIQLFEGGVSTDVVITDDLVDVLDDATVVEGSVSATSGTVEQVGDTRVWTIPSLTGTEELTFEVRVNDDAWDATLDNVVTIAGDGGVDCADASFEEDCDETHHTTPDPPPTPTPTPTPPVPSLPATGANSPDALLLSALAALLIGAALLRVSRRERARRSRAQT</sequence>
<proteinExistence type="predicted"/>
<evidence type="ECO:0000256" key="1">
    <source>
        <dbReference type="SAM" id="MobiDB-lite"/>
    </source>
</evidence>
<dbReference type="PROSITE" id="PS51318">
    <property type="entry name" value="TAT"/>
    <property type="match status" value="1"/>
</dbReference>
<dbReference type="Pfam" id="PF25549">
    <property type="entry name" value="DUF7927"/>
    <property type="match status" value="1"/>
</dbReference>
<dbReference type="InterPro" id="IPR036465">
    <property type="entry name" value="vWFA_dom_sf"/>
</dbReference>
<evidence type="ECO:0000259" key="4">
    <source>
        <dbReference type="PROSITE" id="PS50234"/>
    </source>
</evidence>
<gene>
    <name evidence="5" type="ORF">HLA99_13725</name>
</gene>
<dbReference type="PROSITE" id="PS50234">
    <property type="entry name" value="VWFA"/>
    <property type="match status" value="1"/>
</dbReference>
<evidence type="ECO:0000313" key="6">
    <source>
        <dbReference type="Proteomes" id="UP000543598"/>
    </source>
</evidence>
<keyword evidence="2" id="KW-0812">Transmembrane</keyword>
<evidence type="ECO:0000313" key="5">
    <source>
        <dbReference type="EMBL" id="NNH04907.1"/>
    </source>
</evidence>
<dbReference type="NCBIfam" id="TIGR01167">
    <property type="entry name" value="LPXTG_anchor"/>
    <property type="match status" value="1"/>
</dbReference>
<keyword evidence="2" id="KW-0472">Membrane</keyword>
<dbReference type="RefSeq" id="WP_167036984.1">
    <property type="nucleotide sequence ID" value="NZ_BAAANA010000001.1"/>
</dbReference>
<dbReference type="InterPro" id="IPR045826">
    <property type="entry name" value="SpaA_PFL_dom_2"/>
</dbReference>
<feature type="transmembrane region" description="Helical" evidence="2">
    <location>
        <begin position="1126"/>
        <end position="1144"/>
    </location>
</feature>
<dbReference type="InterPro" id="IPR057687">
    <property type="entry name" value="DUF7927"/>
</dbReference>
<feature type="domain" description="VWFA" evidence="4">
    <location>
        <begin position="251"/>
        <end position="483"/>
    </location>
</feature>
<keyword evidence="6" id="KW-1185">Reference proteome</keyword>
<keyword evidence="3" id="KW-0732">Signal</keyword>
<dbReference type="InterPro" id="IPR002035">
    <property type="entry name" value="VWF_A"/>
</dbReference>
<name>A0A7Y2M2C4_9MICO</name>
<feature type="chain" id="PRO_5030828024" evidence="3">
    <location>
        <begin position="40"/>
        <end position="1157"/>
    </location>
</feature>
<dbReference type="InterPro" id="IPR006311">
    <property type="entry name" value="TAT_signal"/>
</dbReference>
<evidence type="ECO:0000256" key="3">
    <source>
        <dbReference type="SAM" id="SignalP"/>
    </source>
</evidence>
<protein>
    <submittedName>
        <fullName evidence="5">VWA domain-containing protein</fullName>
    </submittedName>
</protein>
<feature type="compositionally biased region" description="Pro residues" evidence="1">
    <location>
        <begin position="1099"/>
        <end position="1115"/>
    </location>
</feature>
<evidence type="ECO:0000256" key="2">
    <source>
        <dbReference type="SAM" id="Phobius"/>
    </source>
</evidence>
<keyword evidence="2" id="KW-1133">Transmembrane helix</keyword>
<dbReference type="Pfam" id="PF19403">
    <property type="entry name" value="SpaA_2"/>
    <property type="match status" value="1"/>
</dbReference>
<feature type="signal peptide" evidence="3">
    <location>
        <begin position="1"/>
        <end position="39"/>
    </location>
</feature>
<organism evidence="5 6">
    <name type="scientific">Microbacterium ulmi</name>
    <dbReference type="NCBI Taxonomy" id="179095"/>
    <lineage>
        <taxon>Bacteria</taxon>
        <taxon>Bacillati</taxon>
        <taxon>Actinomycetota</taxon>
        <taxon>Actinomycetes</taxon>
        <taxon>Micrococcales</taxon>
        <taxon>Microbacteriaceae</taxon>
        <taxon>Microbacterium</taxon>
    </lineage>
</organism>
<reference evidence="5 6" key="1">
    <citation type="submission" date="2020-05" db="EMBL/GenBank/DDBJ databases">
        <title>MicrobeNet Type strains.</title>
        <authorList>
            <person name="Nicholson A.C."/>
        </authorList>
    </citation>
    <scope>NUCLEOTIDE SEQUENCE [LARGE SCALE GENOMIC DNA]</scope>
    <source>
        <strain evidence="5 6">JCM 14282</strain>
    </source>
</reference>